<evidence type="ECO:0000313" key="8">
    <source>
        <dbReference type="EMBL" id="TCJ84894.1"/>
    </source>
</evidence>
<dbReference type="UniPathway" id="UPA00664"/>
<keyword evidence="2 7" id="KW-1003">Cell membrane</keyword>
<evidence type="ECO:0000256" key="6">
    <source>
        <dbReference type="ARBA" id="ARBA00023136"/>
    </source>
</evidence>
<feature type="binding site" evidence="7">
    <location>
        <position position="140"/>
    </location>
    <ligand>
        <name>a 1,2-diacyl-sn-glycero-3-phospho-(1'-sn-glycerol)</name>
        <dbReference type="ChEBI" id="CHEBI:64716"/>
    </ligand>
</feature>
<dbReference type="EMBL" id="SMFQ01000004">
    <property type="protein sequence ID" value="TCJ84894.1"/>
    <property type="molecule type" value="Genomic_DNA"/>
</dbReference>
<feature type="transmembrane region" description="Helical" evidence="7">
    <location>
        <begin position="97"/>
        <end position="114"/>
    </location>
</feature>
<accession>A0A4R1EY09</accession>
<dbReference type="InterPro" id="IPR001640">
    <property type="entry name" value="Lgt"/>
</dbReference>
<dbReference type="Proteomes" id="UP000294887">
    <property type="component" value="Unassembled WGS sequence"/>
</dbReference>
<dbReference type="EC" id="2.5.1.145" evidence="7"/>
<evidence type="ECO:0000256" key="2">
    <source>
        <dbReference type="ARBA" id="ARBA00022475"/>
    </source>
</evidence>
<feature type="transmembrane region" description="Helical" evidence="7">
    <location>
        <begin position="175"/>
        <end position="192"/>
    </location>
</feature>
<organism evidence="8 9">
    <name type="scientific">Cocleimonas flava</name>
    <dbReference type="NCBI Taxonomy" id="634765"/>
    <lineage>
        <taxon>Bacteria</taxon>
        <taxon>Pseudomonadati</taxon>
        <taxon>Pseudomonadota</taxon>
        <taxon>Gammaproteobacteria</taxon>
        <taxon>Thiotrichales</taxon>
        <taxon>Thiotrichaceae</taxon>
        <taxon>Cocleimonas</taxon>
    </lineage>
</organism>
<gene>
    <name evidence="7" type="primary">lgt</name>
    <name evidence="8" type="ORF">EV695_2857</name>
</gene>
<keyword evidence="6 7" id="KW-0472">Membrane</keyword>
<keyword evidence="8" id="KW-0449">Lipoprotein</keyword>
<dbReference type="NCBIfam" id="TIGR00544">
    <property type="entry name" value="lgt"/>
    <property type="match status" value="1"/>
</dbReference>
<comment type="caution">
    <text evidence="8">The sequence shown here is derived from an EMBL/GenBank/DDBJ whole genome shotgun (WGS) entry which is preliminary data.</text>
</comment>
<comment type="pathway">
    <text evidence="7">Protein modification; lipoprotein biosynthesis (diacylglyceryl transfer).</text>
</comment>
<reference evidence="8 9" key="1">
    <citation type="submission" date="2019-03" db="EMBL/GenBank/DDBJ databases">
        <title>Genomic Encyclopedia of Type Strains, Phase IV (KMG-IV): sequencing the most valuable type-strain genomes for metagenomic binning, comparative biology and taxonomic classification.</title>
        <authorList>
            <person name="Goeker M."/>
        </authorList>
    </citation>
    <scope>NUCLEOTIDE SEQUENCE [LARGE SCALE GENOMIC DNA]</scope>
    <source>
        <strain evidence="8 9">DSM 24830</strain>
    </source>
</reference>
<protein>
    <recommendedName>
        <fullName evidence="7">Phosphatidylglycerol--prolipoprotein diacylglyceryl transferase</fullName>
        <ecNumber evidence="7">2.5.1.145</ecNumber>
    </recommendedName>
</protein>
<name>A0A4R1EY09_9GAMM</name>
<feature type="transmembrane region" description="Helical" evidence="7">
    <location>
        <begin position="20"/>
        <end position="37"/>
    </location>
</feature>
<evidence type="ECO:0000256" key="7">
    <source>
        <dbReference type="HAMAP-Rule" id="MF_01147"/>
    </source>
</evidence>
<evidence type="ECO:0000256" key="4">
    <source>
        <dbReference type="ARBA" id="ARBA00022692"/>
    </source>
</evidence>
<dbReference type="RefSeq" id="WP_131906621.1">
    <property type="nucleotide sequence ID" value="NZ_BAAAFU010000006.1"/>
</dbReference>
<dbReference type="Pfam" id="PF01790">
    <property type="entry name" value="LGT"/>
    <property type="match status" value="1"/>
</dbReference>
<evidence type="ECO:0000256" key="5">
    <source>
        <dbReference type="ARBA" id="ARBA00022989"/>
    </source>
</evidence>
<dbReference type="GO" id="GO:0042158">
    <property type="term" value="P:lipoprotein biosynthetic process"/>
    <property type="evidence" value="ECO:0007669"/>
    <property type="project" value="UniProtKB-UniRule"/>
</dbReference>
<comment type="function">
    <text evidence="7">Catalyzes the transfer of the diacylglyceryl group from phosphatidylglycerol to the sulfhydryl group of the N-terminal cysteine of a prolipoprotein, the first step in the formation of mature lipoproteins.</text>
</comment>
<comment type="similarity">
    <text evidence="1 7">Belongs to the Lgt family.</text>
</comment>
<dbReference type="AlphaFoldDB" id="A0A4R1EY09"/>
<dbReference type="OrthoDB" id="871140at2"/>
<comment type="catalytic activity">
    <reaction evidence="7">
        <text>L-cysteinyl-[prolipoprotein] + a 1,2-diacyl-sn-glycero-3-phospho-(1'-sn-glycerol) = an S-1,2-diacyl-sn-glyceryl-L-cysteinyl-[prolipoprotein] + sn-glycerol 1-phosphate + H(+)</text>
        <dbReference type="Rhea" id="RHEA:56712"/>
        <dbReference type="Rhea" id="RHEA-COMP:14679"/>
        <dbReference type="Rhea" id="RHEA-COMP:14680"/>
        <dbReference type="ChEBI" id="CHEBI:15378"/>
        <dbReference type="ChEBI" id="CHEBI:29950"/>
        <dbReference type="ChEBI" id="CHEBI:57685"/>
        <dbReference type="ChEBI" id="CHEBI:64716"/>
        <dbReference type="ChEBI" id="CHEBI:140658"/>
        <dbReference type="EC" id="2.5.1.145"/>
    </reaction>
</comment>
<dbReference type="PANTHER" id="PTHR30589:SF0">
    <property type="entry name" value="PHOSPHATIDYLGLYCEROL--PROLIPOPROTEIN DIACYLGLYCERYL TRANSFERASE"/>
    <property type="match status" value="1"/>
</dbReference>
<dbReference type="GO" id="GO:0005886">
    <property type="term" value="C:plasma membrane"/>
    <property type="evidence" value="ECO:0007669"/>
    <property type="project" value="UniProtKB-SubCell"/>
</dbReference>
<keyword evidence="9" id="KW-1185">Reference proteome</keyword>
<keyword evidence="5 7" id="KW-1133">Transmembrane helix</keyword>
<comment type="subcellular location">
    <subcellularLocation>
        <location evidence="7">Cell membrane</location>
        <topology evidence="7">Multi-pass membrane protein</topology>
    </subcellularLocation>
</comment>
<feature type="transmembrane region" description="Helical" evidence="7">
    <location>
        <begin position="57"/>
        <end position="77"/>
    </location>
</feature>
<feature type="transmembrane region" description="Helical" evidence="7">
    <location>
        <begin position="237"/>
        <end position="256"/>
    </location>
</feature>
<dbReference type="GO" id="GO:0008961">
    <property type="term" value="F:phosphatidylglycerol-prolipoprotein diacylglyceryl transferase activity"/>
    <property type="evidence" value="ECO:0007669"/>
    <property type="project" value="UniProtKB-UniRule"/>
</dbReference>
<dbReference type="PANTHER" id="PTHR30589">
    <property type="entry name" value="PROLIPOPROTEIN DIACYLGLYCERYL TRANSFERASE"/>
    <property type="match status" value="1"/>
</dbReference>
<dbReference type="PROSITE" id="PS01311">
    <property type="entry name" value="LGT"/>
    <property type="match status" value="1"/>
</dbReference>
<keyword evidence="3 7" id="KW-0808">Transferase</keyword>
<dbReference type="HAMAP" id="MF_01147">
    <property type="entry name" value="Lgt"/>
    <property type="match status" value="1"/>
</dbReference>
<keyword evidence="4 7" id="KW-0812">Transmembrane</keyword>
<sequence length="273" mass="30677">MFTYPEIDPILIHFSETTGVRWYGLMYVIGFVAFLVLGKIRARRPHSPVKPEQVDDIMFYGAIGVIAGGRIGEMFFYQFSELMADPMKLFRLWEPGMSFHGGLIGVLIAMLILARKWNLRFLQLGDFIAPMVPIGLGAGRMGNFINGELWGRPTDVPWGMIFPHVDDQARHASQLYEFIGEGVLLFLILWFFSKKPRPLGAVSGLFLLGYGIARSTVEFFRVPDNSDFLGIEWLTQGQLLSIPMIIAGIGLIVWAYKSNNADIEPRTKKGAKA</sequence>
<proteinExistence type="inferred from homology"/>
<evidence type="ECO:0000256" key="1">
    <source>
        <dbReference type="ARBA" id="ARBA00007150"/>
    </source>
</evidence>
<evidence type="ECO:0000313" key="9">
    <source>
        <dbReference type="Proteomes" id="UP000294887"/>
    </source>
</evidence>
<evidence type="ECO:0000256" key="3">
    <source>
        <dbReference type="ARBA" id="ARBA00022679"/>
    </source>
</evidence>